<dbReference type="InterPro" id="IPR015806">
    <property type="entry name" value="Pyrv_Knase_insert_dom_sf"/>
</dbReference>
<evidence type="ECO:0000256" key="9">
    <source>
        <dbReference type="ARBA" id="ARBA00022777"/>
    </source>
</evidence>
<dbReference type="Gene3D" id="2.40.33.10">
    <property type="entry name" value="PK beta-barrel domain-like"/>
    <property type="match status" value="1"/>
</dbReference>
<dbReference type="PRINTS" id="PR01050">
    <property type="entry name" value="PYRUVTKNASE"/>
</dbReference>
<protein>
    <recommendedName>
        <fullName evidence="5 14">Pyruvate kinase</fullName>
        <ecNumber evidence="4 14">2.7.1.40</ecNumber>
    </recommendedName>
</protein>
<keyword evidence="8" id="KW-0547">Nucleotide-binding</keyword>
<evidence type="ECO:0000256" key="10">
    <source>
        <dbReference type="ARBA" id="ARBA00022840"/>
    </source>
</evidence>
<dbReference type="SUPFAM" id="SSF51621">
    <property type="entry name" value="Phosphoenolpyruvate/pyruvate domain"/>
    <property type="match status" value="1"/>
</dbReference>
<evidence type="ECO:0000256" key="7">
    <source>
        <dbReference type="ARBA" id="ARBA00022723"/>
    </source>
</evidence>
<keyword evidence="9 14" id="KW-0418">Kinase</keyword>
<dbReference type="SUPFAM" id="SSF50800">
    <property type="entry name" value="PK beta-barrel domain-like"/>
    <property type="match status" value="1"/>
</dbReference>
<dbReference type="EMBL" id="AP018449">
    <property type="protein sequence ID" value="BBB89560.1"/>
    <property type="molecule type" value="Genomic_DNA"/>
</dbReference>
<evidence type="ECO:0000313" key="17">
    <source>
        <dbReference type="Proteomes" id="UP000276437"/>
    </source>
</evidence>
<dbReference type="Pfam" id="PF00224">
    <property type="entry name" value="PK"/>
    <property type="match status" value="1"/>
</dbReference>
<dbReference type="AlphaFoldDB" id="A0A348AER2"/>
<evidence type="ECO:0000256" key="11">
    <source>
        <dbReference type="ARBA" id="ARBA00022842"/>
    </source>
</evidence>
<dbReference type="GO" id="GO:0004743">
    <property type="term" value="F:pyruvate kinase activity"/>
    <property type="evidence" value="ECO:0007669"/>
    <property type="project" value="UniProtKB-EC"/>
</dbReference>
<dbReference type="GO" id="GO:0030955">
    <property type="term" value="F:potassium ion binding"/>
    <property type="evidence" value="ECO:0007669"/>
    <property type="project" value="InterPro"/>
</dbReference>
<dbReference type="GO" id="GO:0005524">
    <property type="term" value="F:ATP binding"/>
    <property type="evidence" value="ECO:0007669"/>
    <property type="project" value="UniProtKB-KW"/>
</dbReference>
<feature type="domain" description="Pyruvate kinase barrel" evidence="15">
    <location>
        <begin position="3"/>
        <end position="318"/>
    </location>
</feature>
<dbReference type="KEGG" id="mana:MAMMFC1_00193"/>
<sequence length="340" mass="38439">MTRPYIIATIGTGATDKNKINNILLNGADILRYNLGRSNDFDNFDNKLEVAKDVISNYNSKKILIDIPFPAQKVRFGEFRTPTLCVSSGDIKIIKSSSCSFEFSDDCLQTNYCKLGNFVNNNQIITVGDGQVAFEVLKIVDEYTIVVKFINSGYIKKYSSVNCEVIMNEKYDEYSQILNKWKPDCIAFSFVESASQLTDCTYKLKLNRTWRPLIISKIETQLGIDNADQISQVSDALIMARGDLGVRTPITKLGINQKKLTRIVKNNHKGIIISTQIIESLSKSYIPQRSDVLDLTNMLLDNVDGIMLCDETSRNPTPERVLKFIKEVIEIMQYEGGDLY</sequence>
<comment type="similarity">
    <text evidence="3 14">Belongs to the pyruvate kinase family.</text>
</comment>
<keyword evidence="6 14" id="KW-0808">Transferase</keyword>
<evidence type="ECO:0000256" key="6">
    <source>
        <dbReference type="ARBA" id="ARBA00022679"/>
    </source>
</evidence>
<keyword evidence="11 14" id="KW-0460">Magnesium</keyword>
<evidence type="ECO:0000256" key="2">
    <source>
        <dbReference type="ARBA" id="ARBA00004997"/>
    </source>
</evidence>
<evidence type="ECO:0000256" key="13">
    <source>
        <dbReference type="ARBA" id="ARBA00023317"/>
    </source>
</evidence>
<dbReference type="OrthoDB" id="9812123at2"/>
<organism evidence="16 17">
    <name type="scientific">Methylomusa anaerophila</name>
    <dbReference type="NCBI Taxonomy" id="1930071"/>
    <lineage>
        <taxon>Bacteria</taxon>
        <taxon>Bacillati</taxon>
        <taxon>Bacillota</taxon>
        <taxon>Negativicutes</taxon>
        <taxon>Selenomonadales</taxon>
        <taxon>Sporomusaceae</taxon>
        <taxon>Methylomusa</taxon>
    </lineage>
</organism>
<keyword evidence="17" id="KW-1185">Reference proteome</keyword>
<dbReference type="RefSeq" id="WP_126305692.1">
    <property type="nucleotide sequence ID" value="NZ_AP018449.1"/>
</dbReference>
<dbReference type="InterPro" id="IPR015813">
    <property type="entry name" value="Pyrv/PenolPyrv_kinase-like_dom"/>
</dbReference>
<dbReference type="InterPro" id="IPR001697">
    <property type="entry name" value="Pyr_Knase"/>
</dbReference>
<evidence type="ECO:0000256" key="4">
    <source>
        <dbReference type="ARBA" id="ARBA00012142"/>
    </source>
</evidence>
<evidence type="ECO:0000256" key="12">
    <source>
        <dbReference type="ARBA" id="ARBA00023152"/>
    </source>
</evidence>
<name>A0A348AER2_9FIRM</name>
<gene>
    <name evidence="16" type="primary">pyk_1</name>
    <name evidence="16" type="ORF">MAMMFC1_00193</name>
</gene>
<comment type="cofactor">
    <cofactor evidence="1">
        <name>K(+)</name>
        <dbReference type="ChEBI" id="CHEBI:29103"/>
    </cofactor>
</comment>
<dbReference type="InterPro" id="IPR015793">
    <property type="entry name" value="Pyrv_Knase_brl"/>
</dbReference>
<accession>A0A348AER2</accession>
<evidence type="ECO:0000256" key="3">
    <source>
        <dbReference type="ARBA" id="ARBA00008663"/>
    </source>
</evidence>
<keyword evidence="12 14" id="KW-0324">Glycolysis</keyword>
<dbReference type="InterPro" id="IPR011037">
    <property type="entry name" value="Pyrv_Knase-like_insert_dom_sf"/>
</dbReference>
<dbReference type="UniPathway" id="UPA00109">
    <property type="reaction ID" value="UER00188"/>
</dbReference>
<dbReference type="Proteomes" id="UP000276437">
    <property type="component" value="Chromosome"/>
</dbReference>
<comment type="catalytic activity">
    <reaction evidence="14">
        <text>pyruvate + ATP = phosphoenolpyruvate + ADP + H(+)</text>
        <dbReference type="Rhea" id="RHEA:18157"/>
        <dbReference type="ChEBI" id="CHEBI:15361"/>
        <dbReference type="ChEBI" id="CHEBI:15378"/>
        <dbReference type="ChEBI" id="CHEBI:30616"/>
        <dbReference type="ChEBI" id="CHEBI:58702"/>
        <dbReference type="ChEBI" id="CHEBI:456216"/>
        <dbReference type="EC" id="2.7.1.40"/>
    </reaction>
</comment>
<dbReference type="GO" id="GO:0016301">
    <property type="term" value="F:kinase activity"/>
    <property type="evidence" value="ECO:0007669"/>
    <property type="project" value="UniProtKB-KW"/>
</dbReference>
<evidence type="ECO:0000313" key="16">
    <source>
        <dbReference type="EMBL" id="BBB89560.1"/>
    </source>
</evidence>
<dbReference type="InterPro" id="IPR040442">
    <property type="entry name" value="Pyrv_kinase-like_dom_sf"/>
</dbReference>
<dbReference type="EC" id="2.7.1.40" evidence="4 14"/>
<keyword evidence="13 16" id="KW-0670">Pyruvate</keyword>
<evidence type="ECO:0000256" key="14">
    <source>
        <dbReference type="RuleBase" id="RU000504"/>
    </source>
</evidence>
<evidence type="ECO:0000259" key="15">
    <source>
        <dbReference type="Pfam" id="PF00224"/>
    </source>
</evidence>
<dbReference type="Gene3D" id="3.20.20.60">
    <property type="entry name" value="Phosphoenolpyruvate-binding domains"/>
    <property type="match status" value="1"/>
</dbReference>
<comment type="pathway">
    <text evidence="2 14">Carbohydrate degradation; glycolysis; pyruvate from D-glyceraldehyde 3-phosphate: step 5/5.</text>
</comment>
<keyword evidence="7" id="KW-0479">Metal-binding</keyword>
<evidence type="ECO:0000256" key="5">
    <source>
        <dbReference type="ARBA" id="ARBA00018587"/>
    </source>
</evidence>
<dbReference type="GO" id="GO:0000287">
    <property type="term" value="F:magnesium ion binding"/>
    <property type="evidence" value="ECO:0007669"/>
    <property type="project" value="InterPro"/>
</dbReference>
<evidence type="ECO:0000256" key="8">
    <source>
        <dbReference type="ARBA" id="ARBA00022741"/>
    </source>
</evidence>
<evidence type="ECO:0000256" key="1">
    <source>
        <dbReference type="ARBA" id="ARBA00001958"/>
    </source>
</evidence>
<reference evidence="16 17" key="1">
    <citation type="journal article" date="2018" name="Int. J. Syst. Evol. Microbiol.">
        <title>Methylomusa anaerophila gen. nov., sp. nov., an anaerobic methanol-utilizing bacterium isolated from a microbial fuel cell.</title>
        <authorList>
            <person name="Amano N."/>
            <person name="Yamamuro A."/>
            <person name="Miyahara M."/>
            <person name="Kouzuma A."/>
            <person name="Abe T."/>
            <person name="Watanabe K."/>
        </authorList>
    </citation>
    <scope>NUCLEOTIDE SEQUENCE [LARGE SCALE GENOMIC DNA]</scope>
    <source>
        <strain evidence="16 17">MMFC1</strain>
    </source>
</reference>
<dbReference type="PANTHER" id="PTHR11817">
    <property type="entry name" value="PYRUVATE KINASE"/>
    <property type="match status" value="1"/>
</dbReference>
<proteinExistence type="inferred from homology"/>
<keyword evidence="10" id="KW-0067">ATP-binding</keyword>